<comment type="caution">
    <text evidence="2">The sequence shown here is derived from an EMBL/GenBank/DDBJ whole genome shotgun (WGS) entry which is preliminary data.</text>
</comment>
<organism evidence="2 3">
    <name type="scientific">Stylosanthes scabra</name>
    <dbReference type="NCBI Taxonomy" id="79078"/>
    <lineage>
        <taxon>Eukaryota</taxon>
        <taxon>Viridiplantae</taxon>
        <taxon>Streptophyta</taxon>
        <taxon>Embryophyta</taxon>
        <taxon>Tracheophyta</taxon>
        <taxon>Spermatophyta</taxon>
        <taxon>Magnoliopsida</taxon>
        <taxon>eudicotyledons</taxon>
        <taxon>Gunneridae</taxon>
        <taxon>Pentapetalae</taxon>
        <taxon>rosids</taxon>
        <taxon>fabids</taxon>
        <taxon>Fabales</taxon>
        <taxon>Fabaceae</taxon>
        <taxon>Papilionoideae</taxon>
        <taxon>50 kb inversion clade</taxon>
        <taxon>dalbergioids sensu lato</taxon>
        <taxon>Dalbergieae</taxon>
        <taxon>Pterocarpus clade</taxon>
        <taxon>Stylosanthes</taxon>
    </lineage>
</organism>
<evidence type="ECO:0008006" key="4">
    <source>
        <dbReference type="Google" id="ProtNLM"/>
    </source>
</evidence>
<evidence type="ECO:0000313" key="3">
    <source>
        <dbReference type="Proteomes" id="UP001341840"/>
    </source>
</evidence>
<evidence type="ECO:0000256" key="1">
    <source>
        <dbReference type="SAM" id="MobiDB-lite"/>
    </source>
</evidence>
<dbReference type="EMBL" id="JASCZI010244443">
    <property type="protein sequence ID" value="MED6214175.1"/>
    <property type="molecule type" value="Genomic_DNA"/>
</dbReference>
<dbReference type="Proteomes" id="UP001341840">
    <property type="component" value="Unassembled WGS sequence"/>
</dbReference>
<name>A0ABU6YXW1_9FABA</name>
<feature type="region of interest" description="Disordered" evidence="1">
    <location>
        <begin position="313"/>
        <end position="332"/>
    </location>
</feature>
<reference evidence="2 3" key="1">
    <citation type="journal article" date="2023" name="Plants (Basel)">
        <title>Bridging the Gap: Combining Genomics and Transcriptomics Approaches to Understand Stylosanthes scabra, an Orphan Legume from the Brazilian Caatinga.</title>
        <authorList>
            <person name="Ferreira-Neto J.R.C."/>
            <person name="da Silva M.D."/>
            <person name="Binneck E."/>
            <person name="de Melo N.F."/>
            <person name="da Silva R.H."/>
            <person name="de Melo A.L.T.M."/>
            <person name="Pandolfi V."/>
            <person name="Bustamante F.O."/>
            <person name="Brasileiro-Vidal A.C."/>
            <person name="Benko-Iseppon A.M."/>
        </authorList>
    </citation>
    <scope>NUCLEOTIDE SEQUENCE [LARGE SCALE GENOMIC DNA]</scope>
    <source>
        <tissue evidence="2">Leaves</tissue>
    </source>
</reference>
<evidence type="ECO:0000313" key="2">
    <source>
        <dbReference type="EMBL" id="MED6214175.1"/>
    </source>
</evidence>
<proteinExistence type="predicted"/>
<accession>A0ABU6YXW1</accession>
<sequence>SHISLVIMSRRKSTAHKSANNPSDDPPLSLSRLPLRKWFNSREILKSYWDIFSKLSILKPRYLSEGLLPEDKYEVFWKLVDQQGLRSLLFMKERLLTLGVEASLLSSVHVVTLWLCLVFDTIDHKLNDAREGEFYLRFWIGGVAYTITLEEQASLWGLLNDGIRFKGGHLRPKEYDHWSGKHSQRILNVSYIGVGKYSVGEMSTDHRLLHYMLSYLWLPRKGNHGALTEEDVFIMRAMVEETELNWPYLLAYRLMHYASSSLEPSLGHGMLWTKIFEHFEFDLSDEEVIYVTEENAIMSRSLNKMGRGTVVDRKGKKNKAVAENAPSQSGMSFDSQVTPEFMELFAEKIHTVSIDWDKKIERVDKRLKVIESCIASQAEEFQSLEASMNTHFSRRAQSGA</sequence>
<feature type="non-terminal residue" evidence="2">
    <location>
        <position position="1"/>
    </location>
</feature>
<gene>
    <name evidence="2" type="ORF">PIB30_100322</name>
</gene>
<keyword evidence="3" id="KW-1185">Reference proteome</keyword>
<protein>
    <recommendedName>
        <fullName evidence="4">Aminotransferase-like plant mobile domain-containing protein</fullName>
    </recommendedName>
</protein>